<sequence>MRNSLYTDNTCFPKASYFNAGPTFFNDPEAVPLQYNASKTSDSRTESTNTHEESANSLTNKRPAKELTSLIAMTALAYLALDNYQGRVRAEKLNQETTAINLKTLQIQLQNYIKARQQQDLRMLKERVEVSKRCFKMSMHIALLRKQLMELGADPKDIPDVTKEFDKHAKVSNSVQNLTGNAIWLTDESEYKGLMPDYREYDRKS</sequence>
<accession>A0A1A0H7S2</accession>
<proteinExistence type="predicted"/>
<dbReference type="RefSeq" id="XP_018710473.1">
    <property type="nucleotide sequence ID" value="XM_018859027.1"/>
</dbReference>
<protein>
    <submittedName>
        <fullName evidence="2">Uncharacterized protein</fullName>
    </submittedName>
</protein>
<dbReference type="GeneID" id="30032003"/>
<dbReference type="OrthoDB" id="3997736at2759"/>
<name>A0A1A0H7S2_9ASCO</name>
<dbReference type="Proteomes" id="UP000092555">
    <property type="component" value="Unassembled WGS sequence"/>
</dbReference>
<evidence type="ECO:0000313" key="3">
    <source>
        <dbReference type="Proteomes" id="UP000092555"/>
    </source>
</evidence>
<feature type="region of interest" description="Disordered" evidence="1">
    <location>
        <begin position="37"/>
        <end position="61"/>
    </location>
</feature>
<dbReference type="AlphaFoldDB" id="A0A1A0H7S2"/>
<reference evidence="2 3" key="1">
    <citation type="submission" date="2016-05" db="EMBL/GenBank/DDBJ databases">
        <title>Comparative genomics of biotechnologically important yeasts.</title>
        <authorList>
            <consortium name="DOE Joint Genome Institute"/>
            <person name="Riley R."/>
            <person name="Haridas S."/>
            <person name="Wolfe K.H."/>
            <person name="Lopes M.R."/>
            <person name="Hittinger C.T."/>
            <person name="Goker M."/>
            <person name="Salamov A."/>
            <person name="Wisecaver J."/>
            <person name="Long T.M."/>
            <person name="Aerts A.L."/>
            <person name="Barry K."/>
            <person name="Choi C."/>
            <person name="Clum A."/>
            <person name="Coughlan A.Y."/>
            <person name="Deshpande S."/>
            <person name="Douglass A.P."/>
            <person name="Hanson S.J."/>
            <person name="Klenk H.-P."/>
            <person name="LaButti K."/>
            <person name="Lapidus A."/>
            <person name="Lindquist E."/>
            <person name="Lipzen A."/>
            <person name="Meier-kolthoff J.P."/>
            <person name="Ohm R.A."/>
            <person name="Otillar R.P."/>
            <person name="Pangilinan J."/>
            <person name="Peng Y."/>
            <person name="Rokas A."/>
            <person name="Rosa C.A."/>
            <person name="Scheuner C."/>
            <person name="Sibirny A.A."/>
            <person name="Slot J.C."/>
            <person name="Stielow J.B."/>
            <person name="Sun H."/>
            <person name="Kurtzman C.P."/>
            <person name="Blackwell M."/>
            <person name="Grigoriev I.V."/>
            <person name="Jeffries T.W."/>
        </authorList>
    </citation>
    <scope>NUCLEOTIDE SEQUENCE [LARGE SCALE GENOMIC DNA]</scope>
    <source>
        <strain evidence="2 3">NRRL YB-4993</strain>
    </source>
</reference>
<comment type="caution">
    <text evidence="2">The sequence shown here is derived from an EMBL/GenBank/DDBJ whole genome shotgun (WGS) entry which is preliminary data.</text>
</comment>
<organism evidence="2 3">
    <name type="scientific">Metschnikowia bicuspidata var. bicuspidata NRRL YB-4993</name>
    <dbReference type="NCBI Taxonomy" id="869754"/>
    <lineage>
        <taxon>Eukaryota</taxon>
        <taxon>Fungi</taxon>
        <taxon>Dikarya</taxon>
        <taxon>Ascomycota</taxon>
        <taxon>Saccharomycotina</taxon>
        <taxon>Pichiomycetes</taxon>
        <taxon>Metschnikowiaceae</taxon>
        <taxon>Metschnikowia</taxon>
    </lineage>
</organism>
<dbReference type="EMBL" id="LXTC01000005">
    <property type="protein sequence ID" value="OBA19948.1"/>
    <property type="molecule type" value="Genomic_DNA"/>
</dbReference>
<feature type="compositionally biased region" description="Basic and acidic residues" evidence="1">
    <location>
        <begin position="41"/>
        <end position="54"/>
    </location>
</feature>
<evidence type="ECO:0000313" key="2">
    <source>
        <dbReference type="EMBL" id="OBA19948.1"/>
    </source>
</evidence>
<gene>
    <name evidence="2" type="ORF">METBIDRAFT_79271</name>
</gene>
<keyword evidence="3" id="KW-1185">Reference proteome</keyword>
<evidence type="ECO:0000256" key="1">
    <source>
        <dbReference type="SAM" id="MobiDB-lite"/>
    </source>
</evidence>